<protein>
    <recommendedName>
        <fullName evidence="5">DUF4350 domain-containing protein</fullName>
    </recommendedName>
</protein>
<gene>
    <name evidence="3" type="ORF">CUN48_09125</name>
</gene>
<proteinExistence type="predicted"/>
<keyword evidence="1" id="KW-0472">Membrane</keyword>
<evidence type="ECO:0008006" key="5">
    <source>
        <dbReference type="Google" id="ProtNLM"/>
    </source>
</evidence>
<feature type="transmembrane region" description="Helical" evidence="1">
    <location>
        <begin position="393"/>
        <end position="415"/>
    </location>
</feature>
<dbReference type="SUPFAM" id="SSF52317">
    <property type="entry name" value="Class I glutamine amidotransferase-like"/>
    <property type="match status" value="1"/>
</dbReference>
<dbReference type="Proteomes" id="UP000230790">
    <property type="component" value="Unassembled WGS sequence"/>
</dbReference>
<evidence type="ECO:0000313" key="3">
    <source>
        <dbReference type="EMBL" id="PJF47355.1"/>
    </source>
</evidence>
<name>A0A2M8QC33_9CHLR</name>
<feature type="chain" id="PRO_5014656993" description="DUF4350 domain-containing protein" evidence="2">
    <location>
        <begin position="29"/>
        <end position="849"/>
    </location>
</feature>
<evidence type="ECO:0000313" key="4">
    <source>
        <dbReference type="Proteomes" id="UP000230790"/>
    </source>
</evidence>
<dbReference type="AlphaFoldDB" id="A0A2M8QC33"/>
<feature type="transmembrane region" description="Helical" evidence="1">
    <location>
        <begin position="365"/>
        <end position="386"/>
    </location>
</feature>
<dbReference type="Gene3D" id="3.40.50.880">
    <property type="match status" value="1"/>
</dbReference>
<feature type="signal peptide" evidence="2">
    <location>
        <begin position="1"/>
        <end position="28"/>
    </location>
</feature>
<evidence type="ECO:0000256" key="2">
    <source>
        <dbReference type="SAM" id="SignalP"/>
    </source>
</evidence>
<dbReference type="EMBL" id="PGTN01000053">
    <property type="protein sequence ID" value="PJF47355.1"/>
    <property type="molecule type" value="Genomic_DNA"/>
</dbReference>
<evidence type="ECO:0000256" key="1">
    <source>
        <dbReference type="SAM" id="Phobius"/>
    </source>
</evidence>
<reference evidence="3 4" key="1">
    <citation type="submission" date="2017-11" db="EMBL/GenBank/DDBJ databases">
        <title>Evolution of Phototrophy in the Chloroflexi Phylum Driven by Horizontal Gene Transfer.</title>
        <authorList>
            <person name="Ward L.M."/>
            <person name="Hemp J."/>
            <person name="Shih P.M."/>
            <person name="Mcglynn S.E."/>
            <person name="Fischer W."/>
        </authorList>
    </citation>
    <scope>NUCLEOTIDE SEQUENCE [LARGE SCALE GENOMIC DNA]</scope>
    <source>
        <strain evidence="3">JP3_7</strain>
    </source>
</reference>
<keyword evidence="1" id="KW-0812">Transmembrane</keyword>
<organism evidence="3 4">
    <name type="scientific">Candidatus Thermofonsia Clade 3 bacterium</name>
    <dbReference type="NCBI Taxonomy" id="2364212"/>
    <lineage>
        <taxon>Bacteria</taxon>
        <taxon>Bacillati</taxon>
        <taxon>Chloroflexota</taxon>
        <taxon>Candidatus Thermofontia</taxon>
        <taxon>Candidatus Thermofonsia Clade 3</taxon>
    </lineage>
</organism>
<comment type="caution">
    <text evidence="3">The sequence shown here is derived from an EMBL/GenBank/DDBJ whole genome shotgun (WGS) entry which is preliminary data.</text>
</comment>
<dbReference type="InterPro" id="IPR029062">
    <property type="entry name" value="Class_I_gatase-like"/>
</dbReference>
<sequence>MIKSARVSPLLALACVAGIVALSRPSYAEPARQPNIRVSMVVDAGFNAYVKENAWTPLRVTLVNAGDPIEGELELTNTSLATTERFAQPVLLGRNARRQVMLYAPPGSDSLEVRLVSDSRVIASVTPVARQLAPDDRLVLIASDPPDAFNFIGDVRAPNGSTSALALLRLDQFPDRVAALSIADAIVLDNVDTGAFTQAQRDAIRQWVASGGHLILAGGPNAELVLRGLSEIAPGRPARALTNADADALTALIAPVADKPLDAFLLSSPVPVARLQPAASHVRVLVGSSETPLILRREIGRGMVDQLAFDPALAPLRNWPGRAALFTILLGGRVGLANDVGVTGEGAAAPFAAAALAAASPPSPLVVGGFFALYVLVIGPFNFLILRRLRKLSWAWVTAPVIVIAFTGLGLLTGFRLQGNQPHVHRLSVTLGDATTGDAQTFGVFGLFSPRRTQATLEAGRSLMRLVEPPRNPDEPADAVTLAIGEPSRILGITVTNSNLRTVYARDGAMLPPIHASLRFIPGTGDAAATLAGAIRNDTPHRLRHCAIVAGKDYQTIGDIAPGVLTNVELKLTIGHPHSLPLLRTINTGRDMPYGGVPGLGASRRTSRLHSSGSFTSLAGKYPFEQNTPPLADALVHWQDFSDEPIRQDAQFGLVSAIFGAESAGPGVYLGCWEWRDETGAQIAGASYTDRALRLWRLPVEQHLAAAGETLPPDIFTWNIIATNARIELNDNGLLMEPGEHIIALIPWLDMRAASTMALIALNIEFDSASTSLSALQDASIALFNWQTRAFEAVINDASDLTTQNTHSGPYLSPSGQIFIKVSSPMDSLTLTRLATSAEVRAGARQPQP</sequence>
<accession>A0A2M8QC33</accession>
<keyword evidence="1" id="KW-1133">Transmembrane helix</keyword>
<keyword evidence="2" id="KW-0732">Signal</keyword>